<accession>A0A0C1V851</accession>
<dbReference type="AlphaFoldDB" id="A0A0C1V851"/>
<dbReference type="Proteomes" id="UP000054529">
    <property type="component" value="Unassembled WGS sequence"/>
</dbReference>
<evidence type="ECO:0000313" key="2">
    <source>
        <dbReference type="Proteomes" id="UP000054529"/>
    </source>
</evidence>
<dbReference type="HOGENOM" id="CLU_3041545_0_0_6"/>
<gene>
    <name evidence="1" type="ORF">P689_122197</name>
</gene>
<reference evidence="1 2" key="1">
    <citation type="journal article" date="2014" name="G3 (Bethesda)">
        <title>Genome sequence of Candidatus Riesia pediculischaeffi, endosymbiont of chimpanzee lice, and genomic comparison of recently acquired endosymbionts from human and chimpanzee lice.</title>
        <authorList>
            <person name="Boyd B.M."/>
            <person name="Allen J.M."/>
            <person name="de Crecy-Lagard V."/>
            <person name="Reed D.L."/>
        </authorList>
    </citation>
    <scope>NUCLEOTIDE SEQUENCE [LARGE SCALE GENOMIC DNA]</scope>
    <source>
        <strain evidence="1 2">PTSU</strain>
    </source>
</reference>
<dbReference type="EMBL" id="AWXV01000004">
    <property type="protein sequence ID" value="KIE64028.1"/>
    <property type="molecule type" value="Genomic_DNA"/>
</dbReference>
<proteinExistence type="predicted"/>
<organism evidence="1 2">
    <name type="scientific">Candidatus Riesia pediculischaeffi PTSU</name>
    <dbReference type="NCBI Taxonomy" id="1401651"/>
    <lineage>
        <taxon>Bacteria</taxon>
        <taxon>Pseudomonadati</taxon>
        <taxon>Pseudomonadota</taxon>
        <taxon>Gammaproteobacteria</taxon>
        <taxon>Enterobacterales</taxon>
        <taxon>Enterobacteriaceae</taxon>
        <taxon>Candidatus Riesia</taxon>
    </lineage>
</organism>
<comment type="caution">
    <text evidence="1">The sequence shown here is derived from an EMBL/GenBank/DDBJ whole genome shotgun (WGS) entry which is preliminary data.</text>
</comment>
<protein>
    <submittedName>
        <fullName evidence="1">Uncharacterized protein</fullName>
    </submittedName>
</protein>
<name>A0A0C1V851_9ENTR</name>
<sequence>MLWLKDYRRTNISDGRNDQFKNSRKLVSPNRRKREIFEYRKKNNPICFLKRNAI</sequence>
<evidence type="ECO:0000313" key="1">
    <source>
        <dbReference type="EMBL" id="KIE64028.1"/>
    </source>
</evidence>